<feature type="compositionally biased region" description="Basic residues" evidence="1">
    <location>
        <begin position="147"/>
        <end position="159"/>
    </location>
</feature>
<dbReference type="EMBL" id="FNFB01000024">
    <property type="protein sequence ID" value="SDL58704.1"/>
    <property type="molecule type" value="Genomic_DNA"/>
</dbReference>
<dbReference type="AlphaFoldDB" id="A0A1G9L9Z0"/>
<feature type="region of interest" description="Disordered" evidence="1">
    <location>
        <begin position="324"/>
        <end position="354"/>
    </location>
</feature>
<accession>A0A1G9L9Z0</accession>
<feature type="region of interest" description="Disordered" evidence="1">
    <location>
        <begin position="1"/>
        <end position="161"/>
    </location>
</feature>
<sequence length="443" mass="47587">MTARPHSTHPTHSDSRPPAHPSRHSRAPPAPPHDRAHPRPQHDHTPRPHRRTTAPRPRDSTTALHPSRAPRQPSGQSPHPNAHLGTAGFHPSSSRTSRAERRRHGHGGGRRASAVERHRATARQPPAATCHHVTGDRRPGAFTTAPGRRHARPSARQRHTCSVTVAVQALSTERQSRHALSRPPTGMGTRSGRFSATPVGGTAPMHAPILPNSFPISGLDEPVSGFHQPGGDSGPALGCRRIRLRPWRGSAAVLACAPRWWCGGLLLKLLRSAGPGAIPGRWWGRAQAVRCRRMRQATILLEELGWRTLQFDSRRPPVRLVAGMAPPVRRAPQRSDHGGTPAPVALQRHGERGNDRIERHRMTGANDQAGQAAGDPQPARPVPAGQASFPCTGRRHDPSALPTRTRHPKPSAGPEGGGRRTGDGVARTGGHRGTGGQMPGPTP</sequence>
<name>A0A1G9L9Z0_9ACTN</name>
<keyword evidence="3" id="KW-1185">Reference proteome</keyword>
<feature type="compositionally biased region" description="Low complexity" evidence="1">
    <location>
        <begin position="367"/>
        <end position="377"/>
    </location>
</feature>
<feature type="region of interest" description="Disordered" evidence="1">
    <location>
        <begin position="172"/>
        <end position="191"/>
    </location>
</feature>
<evidence type="ECO:0000313" key="2">
    <source>
        <dbReference type="EMBL" id="SDL58704.1"/>
    </source>
</evidence>
<organism evidence="2 3">
    <name type="scientific">Nonomuraea maritima</name>
    <dbReference type="NCBI Taxonomy" id="683260"/>
    <lineage>
        <taxon>Bacteria</taxon>
        <taxon>Bacillati</taxon>
        <taxon>Actinomycetota</taxon>
        <taxon>Actinomycetes</taxon>
        <taxon>Streptosporangiales</taxon>
        <taxon>Streptosporangiaceae</taxon>
        <taxon>Nonomuraea</taxon>
    </lineage>
</organism>
<feature type="compositionally biased region" description="Basic and acidic residues" evidence="1">
    <location>
        <begin position="32"/>
        <end position="46"/>
    </location>
</feature>
<protein>
    <submittedName>
        <fullName evidence="2">Uncharacterized protein</fullName>
    </submittedName>
</protein>
<proteinExistence type="predicted"/>
<evidence type="ECO:0000313" key="3">
    <source>
        <dbReference type="Proteomes" id="UP000198683"/>
    </source>
</evidence>
<feature type="region of interest" description="Disordered" evidence="1">
    <location>
        <begin position="367"/>
        <end position="443"/>
    </location>
</feature>
<dbReference type="Proteomes" id="UP000198683">
    <property type="component" value="Unassembled WGS sequence"/>
</dbReference>
<feature type="compositionally biased region" description="Basic residues" evidence="1">
    <location>
        <begin position="100"/>
        <end position="109"/>
    </location>
</feature>
<feature type="compositionally biased region" description="Gly residues" evidence="1">
    <location>
        <begin position="431"/>
        <end position="443"/>
    </location>
</feature>
<gene>
    <name evidence="2" type="ORF">SAMN05421874_12484</name>
</gene>
<evidence type="ECO:0000256" key="1">
    <source>
        <dbReference type="SAM" id="MobiDB-lite"/>
    </source>
</evidence>
<reference evidence="2 3" key="1">
    <citation type="submission" date="2016-10" db="EMBL/GenBank/DDBJ databases">
        <authorList>
            <person name="de Groot N.N."/>
        </authorList>
    </citation>
    <scope>NUCLEOTIDE SEQUENCE [LARGE SCALE GENOMIC DNA]</scope>
    <source>
        <strain evidence="2 3">CGMCC 4.5681</strain>
    </source>
</reference>